<accession>A0A4Y2P792</accession>
<evidence type="ECO:0000313" key="3">
    <source>
        <dbReference type="Proteomes" id="UP000499080"/>
    </source>
</evidence>
<dbReference type="AlphaFoldDB" id="A0A4Y2P792"/>
<gene>
    <name evidence="2" type="ORF">AVEN_189747_1</name>
</gene>
<protein>
    <submittedName>
        <fullName evidence="2">Uncharacterized protein</fullName>
    </submittedName>
</protein>
<feature type="region of interest" description="Disordered" evidence="1">
    <location>
        <begin position="1"/>
        <end position="41"/>
    </location>
</feature>
<dbReference type="EMBL" id="BGPR01291130">
    <property type="protein sequence ID" value="GBN46290.1"/>
    <property type="molecule type" value="Genomic_DNA"/>
</dbReference>
<dbReference type="Proteomes" id="UP000499080">
    <property type="component" value="Unassembled WGS sequence"/>
</dbReference>
<sequence length="101" mass="10728">VRVEGARRVQRRRGVGPHQRPLARGASDTLGTRRTRGTATAGLRHGYAAGVAAVGLGRIQQDAKGCDGMQLGGFLVQFTCGRSKKTRSRLAPTNATETSRV</sequence>
<keyword evidence="3" id="KW-1185">Reference proteome</keyword>
<reference evidence="2 3" key="1">
    <citation type="journal article" date="2019" name="Sci. Rep.">
        <title>Orb-weaving spider Araneus ventricosus genome elucidates the spidroin gene catalogue.</title>
        <authorList>
            <person name="Kono N."/>
            <person name="Nakamura H."/>
            <person name="Ohtoshi R."/>
            <person name="Moran D.A.P."/>
            <person name="Shinohara A."/>
            <person name="Yoshida Y."/>
            <person name="Fujiwara M."/>
            <person name="Mori M."/>
            <person name="Tomita M."/>
            <person name="Arakawa K."/>
        </authorList>
    </citation>
    <scope>NUCLEOTIDE SEQUENCE [LARGE SCALE GENOMIC DNA]</scope>
</reference>
<evidence type="ECO:0000256" key="1">
    <source>
        <dbReference type="SAM" id="MobiDB-lite"/>
    </source>
</evidence>
<feature type="non-terminal residue" evidence="2">
    <location>
        <position position="1"/>
    </location>
</feature>
<feature type="compositionally biased region" description="Low complexity" evidence="1">
    <location>
        <begin position="29"/>
        <end position="41"/>
    </location>
</feature>
<evidence type="ECO:0000313" key="2">
    <source>
        <dbReference type="EMBL" id="GBN46290.1"/>
    </source>
</evidence>
<name>A0A4Y2P792_ARAVE</name>
<comment type="caution">
    <text evidence="2">The sequence shown here is derived from an EMBL/GenBank/DDBJ whole genome shotgun (WGS) entry which is preliminary data.</text>
</comment>
<organism evidence="2 3">
    <name type="scientific">Araneus ventricosus</name>
    <name type="common">Orbweaver spider</name>
    <name type="synonym">Epeira ventricosa</name>
    <dbReference type="NCBI Taxonomy" id="182803"/>
    <lineage>
        <taxon>Eukaryota</taxon>
        <taxon>Metazoa</taxon>
        <taxon>Ecdysozoa</taxon>
        <taxon>Arthropoda</taxon>
        <taxon>Chelicerata</taxon>
        <taxon>Arachnida</taxon>
        <taxon>Araneae</taxon>
        <taxon>Araneomorphae</taxon>
        <taxon>Entelegynae</taxon>
        <taxon>Araneoidea</taxon>
        <taxon>Araneidae</taxon>
        <taxon>Araneus</taxon>
    </lineage>
</organism>
<proteinExistence type="predicted"/>